<dbReference type="STRING" id="897.B2D07_10040"/>
<gene>
    <name evidence="5" type="ORF">dsmv_3631</name>
</gene>
<dbReference type="PANTHER" id="PTHR42756:SF1">
    <property type="entry name" value="TRANSCRIPTIONAL REPRESSOR OF EMRAB OPERON"/>
    <property type="match status" value="1"/>
</dbReference>
<protein>
    <submittedName>
        <fullName evidence="5">Transcriptional regulator, MarR family</fullName>
    </submittedName>
</protein>
<dbReference type="InterPro" id="IPR000835">
    <property type="entry name" value="HTH_MarR-typ"/>
</dbReference>
<keyword evidence="2" id="KW-0238">DNA-binding</keyword>
<accession>S7UFC8</accession>
<dbReference type="PRINTS" id="PR00598">
    <property type="entry name" value="HTHMARR"/>
</dbReference>
<dbReference type="Proteomes" id="UP000014977">
    <property type="component" value="Unassembled WGS sequence"/>
</dbReference>
<dbReference type="RefSeq" id="WP_020878786.1">
    <property type="nucleotide sequence ID" value="NZ_ATHJ01000136.1"/>
</dbReference>
<dbReference type="InterPro" id="IPR036388">
    <property type="entry name" value="WH-like_DNA-bd_sf"/>
</dbReference>
<proteinExistence type="predicted"/>
<dbReference type="PROSITE" id="PS50995">
    <property type="entry name" value="HTH_MARR_2"/>
    <property type="match status" value="1"/>
</dbReference>
<evidence type="ECO:0000256" key="3">
    <source>
        <dbReference type="ARBA" id="ARBA00023163"/>
    </source>
</evidence>
<reference evidence="5 6" key="1">
    <citation type="journal article" date="2013" name="Genome Announc.">
        <title>Draft genome sequences for three mercury-methylating, sulfate-reducing bacteria.</title>
        <authorList>
            <person name="Brown S.D."/>
            <person name="Hurt R.A.Jr."/>
            <person name="Gilmour C.C."/>
            <person name="Elias D.A."/>
        </authorList>
    </citation>
    <scope>NUCLEOTIDE SEQUENCE [LARGE SCALE GENOMIC DNA]</scope>
    <source>
        <strain evidence="5 6">DSM 2059</strain>
    </source>
</reference>
<dbReference type="Pfam" id="PF12802">
    <property type="entry name" value="MarR_2"/>
    <property type="match status" value="1"/>
</dbReference>
<comment type="caution">
    <text evidence="5">The sequence shown here is derived from an EMBL/GenBank/DDBJ whole genome shotgun (WGS) entry which is preliminary data.</text>
</comment>
<keyword evidence="6" id="KW-1185">Reference proteome</keyword>
<sequence>MPFQDCICFRLGKAARKVTKAYRDEIGEYGLTHGQFFLIVAIMEDEGLLPSELAEKTAQDRPTITGLLDRMEKVGWVERKADPKDRRSLRIYLGPRGNELRQPLLKLFEETNQKFIDRFSEKEWRLMQSFLVRLEQ</sequence>
<organism evidence="5 6">
    <name type="scientific">Desulfococcus multivorans DSM 2059</name>
    <dbReference type="NCBI Taxonomy" id="1121405"/>
    <lineage>
        <taxon>Bacteria</taxon>
        <taxon>Pseudomonadati</taxon>
        <taxon>Thermodesulfobacteriota</taxon>
        <taxon>Desulfobacteria</taxon>
        <taxon>Desulfobacterales</taxon>
        <taxon>Desulfococcaceae</taxon>
        <taxon>Desulfococcus</taxon>
    </lineage>
</organism>
<evidence type="ECO:0000256" key="2">
    <source>
        <dbReference type="ARBA" id="ARBA00023125"/>
    </source>
</evidence>
<keyword evidence="3" id="KW-0804">Transcription</keyword>
<dbReference type="SUPFAM" id="SSF46785">
    <property type="entry name" value="Winged helix' DNA-binding domain"/>
    <property type="match status" value="1"/>
</dbReference>
<dbReference type="EMBL" id="ATHJ01000136">
    <property type="protein sequence ID" value="EPR32514.1"/>
    <property type="molecule type" value="Genomic_DNA"/>
</dbReference>
<evidence type="ECO:0000313" key="5">
    <source>
        <dbReference type="EMBL" id="EPR32514.1"/>
    </source>
</evidence>
<keyword evidence="1" id="KW-0805">Transcription regulation</keyword>
<feature type="domain" description="HTH marR-type" evidence="4">
    <location>
        <begin position="4"/>
        <end position="136"/>
    </location>
</feature>
<dbReference type="GO" id="GO:0003700">
    <property type="term" value="F:DNA-binding transcription factor activity"/>
    <property type="evidence" value="ECO:0007669"/>
    <property type="project" value="InterPro"/>
</dbReference>
<dbReference type="PANTHER" id="PTHR42756">
    <property type="entry name" value="TRANSCRIPTIONAL REGULATOR, MARR"/>
    <property type="match status" value="1"/>
</dbReference>
<dbReference type="SMART" id="SM00347">
    <property type="entry name" value="HTH_MARR"/>
    <property type="match status" value="1"/>
</dbReference>
<name>S7UFC8_DESML</name>
<evidence type="ECO:0000259" key="4">
    <source>
        <dbReference type="PROSITE" id="PS50995"/>
    </source>
</evidence>
<dbReference type="eggNOG" id="COG1846">
    <property type="taxonomic scope" value="Bacteria"/>
</dbReference>
<dbReference type="OrthoDB" id="5521015at2"/>
<dbReference type="AlphaFoldDB" id="S7UFC8"/>
<evidence type="ECO:0000256" key="1">
    <source>
        <dbReference type="ARBA" id="ARBA00023015"/>
    </source>
</evidence>
<evidence type="ECO:0000313" key="6">
    <source>
        <dbReference type="Proteomes" id="UP000014977"/>
    </source>
</evidence>
<dbReference type="Gene3D" id="1.10.10.10">
    <property type="entry name" value="Winged helix-like DNA-binding domain superfamily/Winged helix DNA-binding domain"/>
    <property type="match status" value="1"/>
</dbReference>
<dbReference type="GO" id="GO:0003677">
    <property type="term" value="F:DNA binding"/>
    <property type="evidence" value="ECO:0007669"/>
    <property type="project" value="UniProtKB-KW"/>
</dbReference>
<dbReference type="InterPro" id="IPR036390">
    <property type="entry name" value="WH_DNA-bd_sf"/>
</dbReference>